<evidence type="ECO:0000313" key="5">
    <source>
        <dbReference type="Proteomes" id="UP000683507"/>
    </source>
</evidence>
<protein>
    <submittedName>
        <fullName evidence="4">Lipopolysaccharide assembly protein B</fullName>
    </submittedName>
</protein>
<keyword evidence="5" id="KW-1185">Reference proteome</keyword>
<sequence>MKKIGLIVGLSIVLFSCKESPQREEPAEVAPDVQEEVSKSSLDEINQEILEHPESPNGYYKRAFYYKEQFDYEKAIQDINRALKLTPDVPALTFLKADILFNQASYAQNPALYEQAEIYLLETLKLDSTHLEALVLEGRINMGKPNFEKAMANFDAALRQDKFHAPAYFYKGMVFELIGQKDNARSSYQTAIETDGSYYDALHHMGNLLASEMDEKALTYYNAALDAEPDSYEVLRNKGLFLIKLEKYEEARASFNQILSFDPNNEECYFNIGNTYVASYRDDMPQLTKDTIVQNAIDNFSKAAELNPQYIDALYNLGWMHQFRGEKKIAIDYYQKVLEIDDYHQPTLDALSDID</sequence>
<feature type="repeat" description="TPR" evidence="3">
    <location>
        <begin position="311"/>
        <end position="344"/>
    </location>
</feature>
<dbReference type="PANTHER" id="PTHR44858">
    <property type="entry name" value="TETRATRICOPEPTIDE REPEAT PROTEIN 6"/>
    <property type="match status" value="1"/>
</dbReference>
<dbReference type="Pfam" id="PF07719">
    <property type="entry name" value="TPR_2"/>
    <property type="match status" value="1"/>
</dbReference>
<dbReference type="AlphaFoldDB" id="A0A916NR36"/>
<gene>
    <name evidence="4" type="primary">lapB</name>
    <name evidence="4" type="ORF">CRYO30217_01278</name>
</gene>
<dbReference type="InterPro" id="IPR013105">
    <property type="entry name" value="TPR_2"/>
</dbReference>
<dbReference type="Pfam" id="PF13181">
    <property type="entry name" value="TPR_8"/>
    <property type="match status" value="1"/>
</dbReference>
<name>A0A916NR36_9FLAO</name>
<dbReference type="PROSITE" id="PS51257">
    <property type="entry name" value="PROKAR_LIPOPROTEIN"/>
    <property type="match status" value="1"/>
</dbReference>
<organism evidence="4 5">
    <name type="scientific">Parvicella tangerina</name>
    <dbReference type="NCBI Taxonomy" id="2829795"/>
    <lineage>
        <taxon>Bacteria</taxon>
        <taxon>Pseudomonadati</taxon>
        <taxon>Bacteroidota</taxon>
        <taxon>Flavobacteriia</taxon>
        <taxon>Flavobacteriales</taxon>
        <taxon>Parvicellaceae</taxon>
        <taxon>Parvicella</taxon>
    </lineage>
</organism>
<dbReference type="Gene3D" id="1.25.40.10">
    <property type="entry name" value="Tetratricopeptide repeat domain"/>
    <property type="match status" value="3"/>
</dbReference>
<dbReference type="Pfam" id="PF13432">
    <property type="entry name" value="TPR_16"/>
    <property type="match status" value="2"/>
</dbReference>
<dbReference type="InterPro" id="IPR050498">
    <property type="entry name" value="Ycf3"/>
</dbReference>
<dbReference type="PANTHER" id="PTHR44858:SF1">
    <property type="entry name" value="UDP-N-ACETYLGLUCOSAMINE--PEPTIDE N-ACETYLGLUCOSAMINYLTRANSFERASE SPINDLY-RELATED"/>
    <property type="match status" value="1"/>
</dbReference>
<dbReference type="RefSeq" id="WP_258541487.1">
    <property type="nucleotide sequence ID" value="NZ_OU015584.1"/>
</dbReference>
<evidence type="ECO:0000256" key="1">
    <source>
        <dbReference type="ARBA" id="ARBA00022737"/>
    </source>
</evidence>
<dbReference type="InterPro" id="IPR019734">
    <property type="entry name" value="TPR_rpt"/>
</dbReference>
<reference evidence="4" key="1">
    <citation type="submission" date="2021-04" db="EMBL/GenBank/DDBJ databases">
        <authorList>
            <person name="Rodrigo-Torres L."/>
            <person name="Arahal R. D."/>
            <person name="Lucena T."/>
        </authorList>
    </citation>
    <scope>NUCLEOTIDE SEQUENCE</scope>
    <source>
        <strain evidence="4">AS29M-1</strain>
    </source>
</reference>
<feature type="repeat" description="TPR" evidence="3">
    <location>
        <begin position="56"/>
        <end position="89"/>
    </location>
</feature>
<dbReference type="PROSITE" id="PS50005">
    <property type="entry name" value="TPR"/>
    <property type="match status" value="3"/>
</dbReference>
<dbReference type="SUPFAM" id="SSF48452">
    <property type="entry name" value="TPR-like"/>
    <property type="match status" value="2"/>
</dbReference>
<evidence type="ECO:0000256" key="2">
    <source>
        <dbReference type="ARBA" id="ARBA00022803"/>
    </source>
</evidence>
<accession>A0A916NR36</accession>
<dbReference type="SMART" id="SM00028">
    <property type="entry name" value="TPR"/>
    <property type="match status" value="8"/>
</dbReference>
<feature type="repeat" description="TPR" evidence="3">
    <location>
        <begin position="232"/>
        <end position="265"/>
    </location>
</feature>
<dbReference type="Proteomes" id="UP000683507">
    <property type="component" value="Chromosome"/>
</dbReference>
<dbReference type="KEGG" id="ptan:CRYO30217_01278"/>
<proteinExistence type="predicted"/>
<evidence type="ECO:0000313" key="4">
    <source>
        <dbReference type="EMBL" id="CAG5080370.1"/>
    </source>
</evidence>
<dbReference type="InterPro" id="IPR011990">
    <property type="entry name" value="TPR-like_helical_dom_sf"/>
</dbReference>
<keyword evidence="1" id="KW-0677">Repeat</keyword>
<keyword evidence="2 3" id="KW-0802">TPR repeat</keyword>
<dbReference type="EMBL" id="OU015584">
    <property type="protein sequence ID" value="CAG5080370.1"/>
    <property type="molecule type" value="Genomic_DNA"/>
</dbReference>
<evidence type="ECO:0000256" key="3">
    <source>
        <dbReference type="PROSITE-ProRule" id="PRU00339"/>
    </source>
</evidence>